<keyword evidence="2" id="KW-0106">Calcium</keyword>
<dbReference type="Pfam" id="PF03803">
    <property type="entry name" value="Scramblase"/>
    <property type="match status" value="1"/>
</dbReference>
<dbReference type="PANTHER" id="PTHR23248">
    <property type="entry name" value="PHOSPHOLIPID SCRAMBLASE-RELATED"/>
    <property type="match status" value="1"/>
</dbReference>
<organism evidence="3 4">
    <name type="scientific">Erinaceus europaeus</name>
    <name type="common">Western European hedgehog</name>
    <dbReference type="NCBI Taxonomy" id="9365"/>
    <lineage>
        <taxon>Eukaryota</taxon>
        <taxon>Metazoa</taxon>
        <taxon>Chordata</taxon>
        <taxon>Craniata</taxon>
        <taxon>Vertebrata</taxon>
        <taxon>Euteleostomi</taxon>
        <taxon>Mammalia</taxon>
        <taxon>Eutheria</taxon>
        <taxon>Laurasiatheria</taxon>
        <taxon>Eulipotyphla</taxon>
        <taxon>Erinaceidae</taxon>
        <taxon>Erinaceinae</taxon>
        <taxon>Erinaceus</taxon>
    </lineage>
</organism>
<evidence type="ECO:0000313" key="3">
    <source>
        <dbReference type="Proteomes" id="UP001652624"/>
    </source>
</evidence>
<proteinExistence type="inferred from homology"/>
<evidence type="ECO:0000256" key="2">
    <source>
        <dbReference type="RuleBase" id="RU363116"/>
    </source>
</evidence>
<evidence type="ECO:0000313" key="4">
    <source>
        <dbReference type="RefSeq" id="XP_060053533.1"/>
    </source>
</evidence>
<protein>
    <recommendedName>
        <fullName evidence="2">Phospholipid scramblase</fullName>
    </recommendedName>
</protein>
<dbReference type="InterPro" id="IPR005552">
    <property type="entry name" value="Scramblase"/>
</dbReference>
<reference evidence="4" key="1">
    <citation type="submission" date="2025-08" db="UniProtKB">
        <authorList>
            <consortium name="RefSeq"/>
        </authorList>
    </citation>
    <scope>IDENTIFICATION</scope>
</reference>
<keyword evidence="3" id="KW-1185">Reference proteome</keyword>
<sequence>MSLPPTMPLLYLLDNIHVLQHFEPLEMMTNFETNNRYDVRNNLNQMVYFVTEDTDDYTRNTYRTLRPFVLRVTDCMGREVMTMQRPFRCTCCCFCCSSCRQEMEVQCPPGVTIGFVSEHWNLCRAIYSLQNEKRESMLKVRGPCSTYGCGSDSVFQINSLDGVSNIGSIVRKWNGVLSTMADADHFEIHFPLDLQLQKKAMIFGACFLIDFMYFERSAAQPNHQHHH</sequence>
<dbReference type="GeneID" id="103109064"/>
<evidence type="ECO:0000256" key="1">
    <source>
        <dbReference type="ARBA" id="ARBA00005350"/>
    </source>
</evidence>
<keyword evidence="2" id="KW-0564">Palmitate</keyword>
<keyword evidence="2" id="KW-0449">Lipoprotein</keyword>
<accession>A0ABM3XXI8</accession>
<comment type="cofactor">
    <cofactor evidence="2">
        <name>Ca(2+)</name>
        <dbReference type="ChEBI" id="CHEBI:29108"/>
    </cofactor>
</comment>
<dbReference type="PANTHER" id="PTHR23248:SF28">
    <property type="entry name" value="PHOSPHOLIPID SCRAMBLASE 4"/>
    <property type="match status" value="1"/>
</dbReference>
<dbReference type="Proteomes" id="UP001652624">
    <property type="component" value="Chromosome 9"/>
</dbReference>
<comment type="similarity">
    <text evidence="1 2">Belongs to the phospholipid scramblase family.</text>
</comment>
<gene>
    <name evidence="4" type="primary">PLSCR4</name>
</gene>
<dbReference type="RefSeq" id="XP_060053533.1">
    <property type="nucleotide sequence ID" value="XM_060197550.1"/>
</dbReference>
<name>A0ABM3XXI8_ERIEU</name>
<comment type="function">
    <text evidence="2">May mediate accelerated ATP-independent bidirectional transbilayer migration of phospholipids upon binding calcium ions that results in a loss of phospholipid asymmetry in the plasma membrane.</text>
</comment>